<name>A0A4Q1JU26_9GAMM</name>
<keyword evidence="2" id="KW-1185">Reference proteome</keyword>
<dbReference type="InterPro" id="IPR050582">
    <property type="entry name" value="HAD-like_SerB"/>
</dbReference>
<dbReference type="InterPro" id="IPR006385">
    <property type="entry name" value="HAD_hydro_SerB1"/>
</dbReference>
<dbReference type="InterPro" id="IPR036412">
    <property type="entry name" value="HAD-like_sf"/>
</dbReference>
<dbReference type="PANTHER" id="PTHR43344">
    <property type="entry name" value="PHOSPHOSERINE PHOSPHATASE"/>
    <property type="match status" value="1"/>
</dbReference>
<organism evidence="1 2">
    <name type="scientific">Pseudoxanthomonas composti</name>
    <dbReference type="NCBI Taxonomy" id="2137479"/>
    <lineage>
        <taxon>Bacteria</taxon>
        <taxon>Pseudomonadati</taxon>
        <taxon>Pseudomonadota</taxon>
        <taxon>Gammaproteobacteria</taxon>
        <taxon>Lysobacterales</taxon>
        <taxon>Lysobacteraceae</taxon>
        <taxon>Pseudoxanthomonas</taxon>
    </lineage>
</organism>
<reference evidence="1 2" key="1">
    <citation type="submission" date="2019-01" db="EMBL/GenBank/DDBJ databases">
        <title>Pseudoxanthomonas composti sp. nov., isolated from compost.</title>
        <authorList>
            <person name="Yang G."/>
        </authorList>
    </citation>
    <scope>NUCLEOTIDE SEQUENCE [LARGE SCALE GENOMIC DNA]</scope>
    <source>
        <strain evidence="1 2">GSS15</strain>
    </source>
</reference>
<dbReference type="GO" id="GO:0006564">
    <property type="term" value="P:L-serine biosynthetic process"/>
    <property type="evidence" value="ECO:0007669"/>
    <property type="project" value="TreeGrafter"/>
</dbReference>
<sequence>MDLALFDFDHTLTTRDTYAGFLREIATPEQLARAKWNVAPWLLAYRMNLISAEAIRARVTRIGFAGRRLAEVQEAGARYAQQVLPELIRPEMREQLDWHLARGDTVVVVSGSLDVYLQPWCASLGLGLICNRLEHHDGVCSGHYADGDCGARKLVRIRSQYDVTRYRRVHAYGDSREDRPMLALAHERWYRGRLVS</sequence>
<dbReference type="InterPro" id="IPR023214">
    <property type="entry name" value="HAD_sf"/>
</dbReference>
<dbReference type="Proteomes" id="UP000289784">
    <property type="component" value="Unassembled WGS sequence"/>
</dbReference>
<keyword evidence="1" id="KW-0378">Hydrolase</keyword>
<dbReference type="NCBIfam" id="TIGR01488">
    <property type="entry name" value="HAD-SF-IB"/>
    <property type="match status" value="1"/>
</dbReference>
<dbReference type="GO" id="GO:0005737">
    <property type="term" value="C:cytoplasm"/>
    <property type="evidence" value="ECO:0007669"/>
    <property type="project" value="TreeGrafter"/>
</dbReference>
<proteinExistence type="predicted"/>
<evidence type="ECO:0000313" key="2">
    <source>
        <dbReference type="Proteomes" id="UP000289784"/>
    </source>
</evidence>
<dbReference type="SUPFAM" id="SSF56784">
    <property type="entry name" value="HAD-like"/>
    <property type="match status" value="1"/>
</dbReference>
<dbReference type="GO" id="GO:0036424">
    <property type="term" value="F:L-phosphoserine phosphatase activity"/>
    <property type="evidence" value="ECO:0007669"/>
    <property type="project" value="TreeGrafter"/>
</dbReference>
<dbReference type="OrthoDB" id="9784466at2"/>
<dbReference type="RefSeq" id="WP_129471195.1">
    <property type="nucleotide sequence ID" value="NZ_SAWZ01000005.1"/>
</dbReference>
<dbReference type="PANTHER" id="PTHR43344:SF14">
    <property type="entry name" value="HAD-IB FAMILY HYDROLASE"/>
    <property type="match status" value="1"/>
</dbReference>
<dbReference type="EMBL" id="SAWZ01000005">
    <property type="protein sequence ID" value="RXR05191.1"/>
    <property type="molecule type" value="Genomic_DNA"/>
</dbReference>
<dbReference type="Gene3D" id="3.40.50.1000">
    <property type="entry name" value="HAD superfamily/HAD-like"/>
    <property type="match status" value="1"/>
</dbReference>
<protein>
    <submittedName>
        <fullName evidence="1">HAD family hydrolase</fullName>
    </submittedName>
</protein>
<dbReference type="CDD" id="cd02612">
    <property type="entry name" value="HAD_PGPPase"/>
    <property type="match status" value="1"/>
</dbReference>
<dbReference type="Pfam" id="PF12710">
    <property type="entry name" value="HAD"/>
    <property type="match status" value="1"/>
</dbReference>
<evidence type="ECO:0000313" key="1">
    <source>
        <dbReference type="EMBL" id="RXR05191.1"/>
    </source>
</evidence>
<gene>
    <name evidence="1" type="ORF">EPA99_10535</name>
</gene>
<dbReference type="AlphaFoldDB" id="A0A4Q1JU26"/>
<dbReference type="NCBIfam" id="TIGR01490">
    <property type="entry name" value="HAD-SF-IB-hyp1"/>
    <property type="match status" value="1"/>
</dbReference>
<dbReference type="Gene3D" id="1.20.1440.100">
    <property type="entry name" value="SG protein - dephosphorylation function"/>
    <property type="match status" value="1"/>
</dbReference>
<comment type="caution">
    <text evidence="1">The sequence shown here is derived from an EMBL/GenBank/DDBJ whole genome shotgun (WGS) entry which is preliminary data.</text>
</comment>
<accession>A0A4Q1JU26</accession>
<dbReference type="GO" id="GO:0000287">
    <property type="term" value="F:magnesium ion binding"/>
    <property type="evidence" value="ECO:0007669"/>
    <property type="project" value="TreeGrafter"/>
</dbReference>